<dbReference type="AlphaFoldDB" id="A0A078R984"/>
<dbReference type="Proteomes" id="UP000028134">
    <property type="component" value="Unassembled WGS sequence"/>
</dbReference>
<gene>
    <name evidence="1" type="ORF">M097_1837</name>
</gene>
<name>A0A078R984_PHOVU</name>
<organism evidence="1 2">
    <name type="scientific">Phocaeicola vulgatus str. 3775 SL</name>
    <name type="common">B</name>
    <name type="synonym">iv</name>
    <dbReference type="NCBI Taxonomy" id="1339350"/>
    <lineage>
        <taxon>Bacteria</taxon>
        <taxon>Pseudomonadati</taxon>
        <taxon>Bacteroidota</taxon>
        <taxon>Bacteroidia</taxon>
        <taxon>Bacteroidales</taxon>
        <taxon>Bacteroidaceae</taxon>
        <taxon>Phocaeicola</taxon>
    </lineage>
</organism>
<comment type="caution">
    <text evidence="1">The sequence shown here is derived from an EMBL/GenBank/DDBJ whole genome shotgun (WGS) entry which is preliminary data.</text>
</comment>
<evidence type="ECO:0000313" key="1">
    <source>
        <dbReference type="EMBL" id="KDS31191.1"/>
    </source>
</evidence>
<accession>A0A078R984</accession>
<protein>
    <submittedName>
        <fullName evidence="1">Uncharacterized protein</fullName>
    </submittedName>
</protein>
<sequence>MNSIKRRWVKTWMGFTMKNTLTCKIGKQNIHRIKLDHKTDEIYCWK</sequence>
<evidence type="ECO:0000313" key="2">
    <source>
        <dbReference type="Proteomes" id="UP000028134"/>
    </source>
</evidence>
<reference evidence="1 2" key="1">
    <citation type="submission" date="2014-04" db="EMBL/GenBank/DDBJ databases">
        <authorList>
            <person name="Sears C."/>
            <person name="Carroll K."/>
            <person name="Sack B.R."/>
            <person name="Qadri F."/>
            <person name="Myers L.L."/>
            <person name="Chung G.-T."/>
            <person name="Escheverria P."/>
            <person name="Fraser C.M."/>
            <person name="Sadzewicz L."/>
            <person name="Shefchek K.A."/>
            <person name="Tallon L."/>
            <person name="Das S.P."/>
            <person name="Daugherty S."/>
            <person name="Mongodin E.F."/>
        </authorList>
    </citation>
    <scope>NUCLEOTIDE SEQUENCE [LARGE SCALE GENOMIC DNA]</scope>
    <source>
        <strain evidence="2">3775 SL(B) 10 (iv)</strain>
    </source>
</reference>
<proteinExistence type="predicted"/>
<dbReference type="EMBL" id="JNHI01000009">
    <property type="protein sequence ID" value="KDS31191.1"/>
    <property type="molecule type" value="Genomic_DNA"/>
</dbReference>